<feature type="region of interest" description="Disordered" evidence="2">
    <location>
        <begin position="1155"/>
        <end position="1301"/>
    </location>
</feature>
<accession>A0A085NDG9</accession>
<protein>
    <recommendedName>
        <fullName evidence="3">Peptidase S1 domain-containing protein</fullName>
    </recommendedName>
</protein>
<dbReference type="InterPro" id="IPR043504">
    <property type="entry name" value="Peptidase_S1_PA_chymotrypsin"/>
</dbReference>
<evidence type="ECO:0000256" key="2">
    <source>
        <dbReference type="SAM" id="MobiDB-lite"/>
    </source>
</evidence>
<dbReference type="EMBL" id="KL367514">
    <property type="protein sequence ID" value="KFD67515.1"/>
    <property type="molecule type" value="Genomic_DNA"/>
</dbReference>
<dbReference type="GO" id="GO:0006508">
    <property type="term" value="P:proteolysis"/>
    <property type="evidence" value="ECO:0007669"/>
    <property type="project" value="InterPro"/>
</dbReference>
<dbReference type="Proteomes" id="UP000030758">
    <property type="component" value="Unassembled WGS sequence"/>
</dbReference>
<dbReference type="InterPro" id="IPR001254">
    <property type="entry name" value="Trypsin_dom"/>
</dbReference>
<evidence type="ECO:0000256" key="1">
    <source>
        <dbReference type="ARBA" id="ARBA00023157"/>
    </source>
</evidence>
<proteinExistence type="predicted"/>
<feature type="region of interest" description="Disordered" evidence="2">
    <location>
        <begin position="57"/>
        <end position="135"/>
    </location>
</feature>
<reference evidence="4" key="1">
    <citation type="journal article" date="2014" name="Nat. Genet.">
        <title>Genome and transcriptome of the porcine whipworm Trichuris suis.</title>
        <authorList>
            <person name="Jex A.R."/>
            <person name="Nejsum P."/>
            <person name="Schwarz E.M."/>
            <person name="Hu L."/>
            <person name="Young N.D."/>
            <person name="Hall R.S."/>
            <person name="Korhonen P.K."/>
            <person name="Liao S."/>
            <person name="Thamsborg S."/>
            <person name="Xia J."/>
            <person name="Xu P."/>
            <person name="Wang S."/>
            <person name="Scheerlinck J.P."/>
            <person name="Hofmann A."/>
            <person name="Sternberg P.W."/>
            <person name="Wang J."/>
            <person name="Gasser R.B."/>
        </authorList>
    </citation>
    <scope>NUCLEOTIDE SEQUENCE [LARGE SCALE GENOMIC DNA]</scope>
    <source>
        <strain evidence="4">DCEP-RM93F</strain>
    </source>
</reference>
<dbReference type="SMART" id="SM00020">
    <property type="entry name" value="Tryp_SPc"/>
    <property type="match status" value="1"/>
</dbReference>
<feature type="compositionally biased region" description="Low complexity" evidence="2">
    <location>
        <begin position="872"/>
        <end position="881"/>
    </location>
</feature>
<feature type="compositionally biased region" description="Basic residues" evidence="2">
    <location>
        <begin position="1159"/>
        <end position="1169"/>
    </location>
</feature>
<organism evidence="4">
    <name type="scientific">Trichuris suis</name>
    <name type="common">pig whipworm</name>
    <dbReference type="NCBI Taxonomy" id="68888"/>
    <lineage>
        <taxon>Eukaryota</taxon>
        <taxon>Metazoa</taxon>
        <taxon>Ecdysozoa</taxon>
        <taxon>Nematoda</taxon>
        <taxon>Enoplea</taxon>
        <taxon>Dorylaimia</taxon>
        <taxon>Trichinellida</taxon>
        <taxon>Trichuridae</taxon>
        <taxon>Trichuris</taxon>
    </lineage>
</organism>
<dbReference type="Gene3D" id="2.40.10.10">
    <property type="entry name" value="Trypsin-like serine proteases"/>
    <property type="match status" value="5"/>
</dbReference>
<dbReference type="PANTHER" id="PTHR24250">
    <property type="entry name" value="CHYMOTRYPSIN-RELATED"/>
    <property type="match status" value="1"/>
</dbReference>
<feature type="region of interest" description="Disordered" evidence="2">
    <location>
        <begin position="865"/>
        <end position="893"/>
    </location>
</feature>
<evidence type="ECO:0000259" key="3">
    <source>
        <dbReference type="PROSITE" id="PS50240"/>
    </source>
</evidence>
<feature type="compositionally biased region" description="Basic and acidic residues" evidence="2">
    <location>
        <begin position="1262"/>
        <end position="1273"/>
    </location>
</feature>
<feature type="compositionally biased region" description="Low complexity" evidence="2">
    <location>
        <begin position="57"/>
        <end position="75"/>
    </location>
</feature>
<dbReference type="SUPFAM" id="SSF50494">
    <property type="entry name" value="Trypsin-like serine proteases"/>
    <property type="match status" value="5"/>
</dbReference>
<dbReference type="Pfam" id="PF00089">
    <property type="entry name" value="Trypsin"/>
    <property type="match status" value="5"/>
</dbReference>
<name>A0A085NDG9_9BILA</name>
<dbReference type="GO" id="GO:0004252">
    <property type="term" value="F:serine-type endopeptidase activity"/>
    <property type="evidence" value="ECO:0007669"/>
    <property type="project" value="InterPro"/>
</dbReference>
<evidence type="ECO:0000313" key="4">
    <source>
        <dbReference type="EMBL" id="KFD67515.1"/>
    </source>
</evidence>
<dbReference type="PROSITE" id="PS50240">
    <property type="entry name" value="TRYPSIN_DOM"/>
    <property type="match status" value="2"/>
</dbReference>
<feature type="compositionally biased region" description="Pro residues" evidence="2">
    <location>
        <begin position="78"/>
        <end position="98"/>
    </location>
</feature>
<dbReference type="InterPro" id="IPR009003">
    <property type="entry name" value="Peptidase_S1_PA"/>
</dbReference>
<sequence length="1883" mass="206446">MINGKAHQFGVYLSQLITKKALSFHKQALHFYGHVTTALETDPLTASNIIQLWWPGGQSVSSESPSSSASKPQQGCVQPPPPSGHRPPPSAHPPCMKPPKPHNVAPPRPRPPHMTHGTQGTSPARPVVPQRPPHQPHTVYCGDTTTFGRTLQSYVVGNNAQDMFPWNVIITTRIRGSTRCIGSLVHKGNERQAVNSSDVVLTAADCFNGRKHRRLRVYAGSPRFSRLRRRGTKVKIANALLYGLPWENKRIRAGVAILKLERPLLRKDNVVPVCLAQRESVPPPYASCYVTHYDKHEHRIDEEIVMVTRNARCLAAQGSNAPQFRGICAVEEKKKHYIQLGSPMVCIVHGRAYQYGVYLNQLSLKINDKVKQNLGFYSEITIVHDVFAGRNVPTLPDRAHVHPGGSAGHLHHDSSQLPGASGVHIFKVSGSSIEALCTGTLYVKRGEMYSDEVVTASRCVQAMAADKYRVYVGSLLPRQMTVDQLGKTLIEVASIFATPLYAQYNELKAMGMTVLKLKHRVKVAHGVESFPLPYSSTSAASGMPCYVSGVCEHGMPVRTQYQLLTPTQCAERLGEKYLPNVMYCGVGQKEILQHERAARCGVPAAYGGQSIQAYLDNKTDKLVLPWTVAIRNNLGKFKCLGSIIPDIDHSAMQRNSSALVLTAGSCFRHSLRKKWGTPRHYKVYAGLDRLHLFLNRGEKSRARAIRIMPYNAVNENIWNGVAVVTLKKPFVFNKHISPVCLAGEHSVPPDTSFCFVSTYHKRRLDEEVVRMVPGSVCRFGHFPELARTGGLCSHHERADTEKSLGGPLVCMVNGIAYQFGVYLSQLITRKALLFHKQALHFYGHVRTALEKDPLTASNVIQLGSTGAHSKSSESSSSSASKPQQGCAHPPPPPPQPVYCGDTITFGRTLQSYVVGNNAQDMFPWNVIITTRVRGSTRCIGSLVHKGHERQAANSSDVVLTAADCFNGRKHRRLRVYAGSPRFSRLRRRGAKVKIANVLLYGLPWENKRIRPGVAILKLERPLLRKDNVVPVCLAQRESVPPPYASCYVTHYDKHEHRIDEEIVMVTRNARCLAAQGSNAPQFRGICAVEEKKKHYIQLGSPMVCIVHGRAYQYGVYLNQLSLKINDKVKQNLGFYSEISIVHDVFAGRNVPTLPDRAHLHPGSKPHKPVRASSSSSSSGSHELYKRPIGHVPNVRPTLPTKPLPLPRPGRRHSISSSASDSSSDSSSKGASTSHEQTDTSRSSEETDESSRVLRLNVRVPKPRLERWTHKDASDPVIRSHSSSSSSNEIVRPHPLPGRPTRPVICPIPGQRPIRPIPGSKPSNGILICPMPGNAIDVVPLPTPLPTAEYPSSSIEAVGMVILPSLPKYDLSNRTIATHEHILVRDNVIGESAIAKGSSASCATLSINGELNSLLPVTSSGEITGNEIPGTVPDVYGKLVTQACTTGGSAGHLHHDSSQLPGASGVHIFKVSGSSIEALCTGTLYVKHGQMYSDEVVTASRCVQAMAADKYRVYVGSLLPRQMTVDQLGKTLIEVASIFATPLYAQYNELKAMGMTVLKLKHRVKVAHGVESFPLPYSSTSAASGMPCYVSGVCEHGMPVRTQYQLLTPTQCAQHLGEKYLPNVMYCGVGQKEILQHTARHSDGKLAPKRRLTKEGRGHVGPAQAAKWRRMQDLKTRKRAQGGSSCARSPPSLNEALLAVWRRVDGVVPCVLVDSGCTRRIEYAPCCGKWERQPVSLKTISGDDLRRIGMGSIRQTMSGARATVVDATVSNRRPLGFDFVLGVSRITFLGAALLDRQGHVQFNPLSTVIFAGTDTITDVDEKDIVVTYDPLCAHGQPHESGSKWQCPEVLQNANENNPPVAASTAAYGVVDSEWLVNSVRRRKI</sequence>
<feature type="domain" description="Peptidase S1" evidence="3">
    <location>
        <begin position="155"/>
        <end position="387"/>
    </location>
</feature>
<gene>
    <name evidence="4" type="ORF">M514_12087</name>
</gene>
<feature type="domain" description="Peptidase S1" evidence="3">
    <location>
        <begin position="605"/>
        <end position="924"/>
    </location>
</feature>
<feature type="compositionally biased region" description="Basic and acidic residues" evidence="2">
    <location>
        <begin position="1235"/>
        <end position="1251"/>
    </location>
</feature>
<feature type="compositionally biased region" description="Low complexity" evidence="2">
    <location>
        <begin position="1214"/>
        <end position="1233"/>
    </location>
</feature>
<dbReference type="PANTHER" id="PTHR24250:SF27">
    <property type="entry name" value="ELASTASE 2 LIKE"/>
    <property type="match status" value="1"/>
</dbReference>
<keyword evidence="1" id="KW-1015">Disulfide bond</keyword>